<dbReference type="PANTHER" id="PTHR30388:SF6">
    <property type="entry name" value="XANTHINE DEHYDROGENASE SUBUNIT A-RELATED"/>
    <property type="match status" value="1"/>
</dbReference>
<evidence type="ECO:0000313" key="4">
    <source>
        <dbReference type="Proteomes" id="UP001241110"/>
    </source>
</evidence>
<dbReference type="Pfam" id="PF02625">
    <property type="entry name" value="XdhC_CoxI"/>
    <property type="match status" value="1"/>
</dbReference>
<sequence>MKEIRKIIELYQQIDFSQRKVALATVVRVEGSSYRRPGAKMLITDDGRWVGAISGGCLEGDALRKARQVMLDGKPMIVTYDTMNDDANSLGVGLGCNGIIDVFIEPIDPDYFQEHSLYFWKQCATNRSAFIEIKIVKAPESYTGIRHLILTDSDADPGFINFPEEEQLRQAMNQTWQSGKSQLLTYVSDTIEVFIESIQPEIQLIIFGGGYDVPPLVEMAKVLGWHVTVTEDCIAHVAPKRFPGADAVLLVDRNNILSELSFTERTAAVLMSHGYKYDKAILEQLLVSNVGYIGMLGPRKRYEKMLGEWEESDKTFDDNRLTEVHSPIGLEIGAETPDEIALAIVSEIQAHFHNKLGTPLRFKQGPIHERILNG</sequence>
<dbReference type="InterPro" id="IPR027051">
    <property type="entry name" value="XdhC_Rossmann_dom"/>
</dbReference>
<organism evidence="3 4">
    <name type="scientific">Xanthocytophaga flava</name>
    <dbReference type="NCBI Taxonomy" id="3048013"/>
    <lineage>
        <taxon>Bacteria</taxon>
        <taxon>Pseudomonadati</taxon>
        <taxon>Bacteroidota</taxon>
        <taxon>Cytophagia</taxon>
        <taxon>Cytophagales</taxon>
        <taxon>Rhodocytophagaceae</taxon>
        <taxon>Xanthocytophaga</taxon>
    </lineage>
</organism>
<reference evidence="3" key="1">
    <citation type="submission" date="2023-05" db="EMBL/GenBank/DDBJ databases">
        <authorList>
            <person name="Zhang X."/>
        </authorList>
    </citation>
    <scope>NUCLEOTIDE SEQUENCE</scope>
    <source>
        <strain evidence="3">YF14B1</strain>
    </source>
</reference>
<dbReference type="Gene3D" id="3.40.50.720">
    <property type="entry name" value="NAD(P)-binding Rossmann-like Domain"/>
    <property type="match status" value="1"/>
</dbReference>
<dbReference type="Proteomes" id="UP001241110">
    <property type="component" value="Unassembled WGS sequence"/>
</dbReference>
<gene>
    <name evidence="3" type="ORF">QNI16_26870</name>
</gene>
<feature type="domain" description="XdhC Rossmann" evidence="2">
    <location>
        <begin position="204"/>
        <end position="348"/>
    </location>
</feature>
<feature type="domain" description="XdhC- CoxI" evidence="1">
    <location>
        <begin position="18"/>
        <end position="81"/>
    </location>
</feature>
<evidence type="ECO:0000259" key="1">
    <source>
        <dbReference type="Pfam" id="PF02625"/>
    </source>
</evidence>
<dbReference type="EMBL" id="JASJOS010000013">
    <property type="protein sequence ID" value="MDJ1484150.1"/>
    <property type="molecule type" value="Genomic_DNA"/>
</dbReference>
<accession>A0AAE3QVQ8</accession>
<dbReference type="PANTHER" id="PTHR30388">
    <property type="entry name" value="ALDEHYDE OXIDOREDUCTASE MOLYBDENUM COFACTOR ASSEMBLY PROTEIN"/>
    <property type="match status" value="1"/>
</dbReference>
<evidence type="ECO:0000313" key="3">
    <source>
        <dbReference type="EMBL" id="MDJ1484150.1"/>
    </source>
</evidence>
<dbReference type="InterPro" id="IPR003777">
    <property type="entry name" value="XdhC_CoxI"/>
</dbReference>
<dbReference type="Pfam" id="PF13478">
    <property type="entry name" value="XdhC_C"/>
    <property type="match status" value="1"/>
</dbReference>
<protein>
    <submittedName>
        <fullName evidence="3">XdhC family protein</fullName>
    </submittedName>
</protein>
<name>A0AAE3QVQ8_9BACT</name>
<dbReference type="RefSeq" id="WP_313985047.1">
    <property type="nucleotide sequence ID" value="NZ_JASJOS010000013.1"/>
</dbReference>
<dbReference type="AlphaFoldDB" id="A0AAE3QVQ8"/>
<comment type="caution">
    <text evidence="3">The sequence shown here is derived from an EMBL/GenBank/DDBJ whole genome shotgun (WGS) entry which is preliminary data.</text>
</comment>
<evidence type="ECO:0000259" key="2">
    <source>
        <dbReference type="Pfam" id="PF13478"/>
    </source>
</evidence>
<dbReference type="InterPro" id="IPR052698">
    <property type="entry name" value="MoCofactor_Util/Proc"/>
</dbReference>
<proteinExistence type="predicted"/>